<keyword evidence="2" id="KW-0732">Signal</keyword>
<keyword evidence="5" id="KW-0998">Cell outer membrane</keyword>
<proteinExistence type="predicted"/>
<evidence type="ECO:0000256" key="2">
    <source>
        <dbReference type="ARBA" id="ARBA00022729"/>
    </source>
</evidence>
<keyword evidence="3" id="KW-0472">Membrane</keyword>
<evidence type="ECO:0000256" key="3">
    <source>
        <dbReference type="ARBA" id="ARBA00023136"/>
    </source>
</evidence>
<dbReference type="InterPro" id="IPR032831">
    <property type="entry name" value="LptM_cons"/>
</dbReference>
<reference evidence="8 9" key="1">
    <citation type="submission" date="2020-08" db="EMBL/GenBank/DDBJ databases">
        <title>Genomic Encyclopedia of Type Strains, Phase IV (KMG-IV): sequencing the most valuable type-strain genomes for metagenomic binning, comparative biology and taxonomic classification.</title>
        <authorList>
            <person name="Goeker M."/>
        </authorList>
    </citation>
    <scope>NUCLEOTIDE SEQUENCE [LARGE SCALE GENOMIC DNA]</scope>
    <source>
        <strain evidence="8 9">DSM 26385</strain>
    </source>
</reference>
<comment type="caution">
    <text evidence="8">The sequence shown here is derived from an EMBL/GenBank/DDBJ whole genome shotgun (WGS) entry which is preliminary data.</text>
</comment>
<organism evidence="8 9">
    <name type="scientific">Allorhizobium borbori</name>
    <dbReference type="NCBI Taxonomy" id="485907"/>
    <lineage>
        <taxon>Bacteria</taxon>
        <taxon>Pseudomonadati</taxon>
        <taxon>Pseudomonadota</taxon>
        <taxon>Alphaproteobacteria</taxon>
        <taxon>Hyphomicrobiales</taxon>
        <taxon>Rhizobiaceae</taxon>
        <taxon>Rhizobium/Agrobacterium group</taxon>
        <taxon>Allorhizobium</taxon>
    </lineage>
</organism>
<evidence type="ECO:0000256" key="7">
    <source>
        <dbReference type="SAM" id="MobiDB-lite"/>
    </source>
</evidence>
<evidence type="ECO:0000256" key="4">
    <source>
        <dbReference type="ARBA" id="ARBA00023139"/>
    </source>
</evidence>
<dbReference type="AlphaFoldDB" id="A0A7W6P1S1"/>
<protein>
    <submittedName>
        <fullName evidence="8">Putative small lipoprotein YifL</fullName>
    </submittedName>
</protein>
<keyword evidence="4" id="KW-0564">Palmitate</keyword>
<evidence type="ECO:0000256" key="6">
    <source>
        <dbReference type="ARBA" id="ARBA00023288"/>
    </source>
</evidence>
<comment type="subcellular location">
    <subcellularLocation>
        <location evidence="1">Cell outer membrane</location>
        <topology evidence="1">Lipid-anchor</topology>
    </subcellularLocation>
</comment>
<dbReference type="NCBIfam" id="NF047847">
    <property type="entry name" value="SS_mature_LptM"/>
    <property type="match status" value="1"/>
</dbReference>
<dbReference type="EMBL" id="JACIDU010000009">
    <property type="protein sequence ID" value="MBB4103853.1"/>
    <property type="molecule type" value="Genomic_DNA"/>
</dbReference>
<feature type="region of interest" description="Disordered" evidence="7">
    <location>
        <begin position="28"/>
        <end position="64"/>
    </location>
</feature>
<name>A0A7W6P1S1_9HYPH</name>
<evidence type="ECO:0000313" key="8">
    <source>
        <dbReference type="EMBL" id="MBB4103853.1"/>
    </source>
</evidence>
<dbReference type="GO" id="GO:0009279">
    <property type="term" value="C:cell outer membrane"/>
    <property type="evidence" value="ECO:0007669"/>
    <property type="project" value="UniProtKB-SubCell"/>
</dbReference>
<evidence type="ECO:0000313" key="9">
    <source>
        <dbReference type="Proteomes" id="UP000584824"/>
    </source>
</evidence>
<dbReference type="Proteomes" id="UP000584824">
    <property type="component" value="Unassembled WGS sequence"/>
</dbReference>
<evidence type="ECO:0000256" key="1">
    <source>
        <dbReference type="ARBA" id="ARBA00004459"/>
    </source>
</evidence>
<dbReference type="Pfam" id="PF13627">
    <property type="entry name" value="LptM_cons"/>
    <property type="match status" value="1"/>
</dbReference>
<sequence length="64" mass="6951">MSSRPLRTVTLSLGLLLAASLVLSGCGRKGDLDMPSTPVDKMNKRSYNPDPKVPDRPFVLDPLL</sequence>
<keyword evidence="6 8" id="KW-0449">Lipoprotein</keyword>
<accession>A0A7W6P1S1</accession>
<evidence type="ECO:0000256" key="5">
    <source>
        <dbReference type="ARBA" id="ARBA00023237"/>
    </source>
</evidence>
<dbReference type="RefSeq" id="WP_183792781.1">
    <property type="nucleotide sequence ID" value="NZ_JACIDU010000009.1"/>
</dbReference>
<gene>
    <name evidence="8" type="ORF">GGQ66_002421</name>
</gene>
<keyword evidence="9" id="KW-1185">Reference proteome</keyword>
<dbReference type="PROSITE" id="PS51257">
    <property type="entry name" value="PROKAR_LIPOPROTEIN"/>
    <property type="match status" value="1"/>
</dbReference>